<evidence type="ECO:0000256" key="3">
    <source>
        <dbReference type="ARBA" id="ARBA00022676"/>
    </source>
</evidence>
<keyword evidence="4" id="KW-0808">Transferase</keyword>
<evidence type="ECO:0000256" key="4">
    <source>
        <dbReference type="ARBA" id="ARBA00022679"/>
    </source>
</evidence>
<keyword evidence="5" id="KW-0812">Transmembrane</keyword>
<evidence type="ECO:0000256" key="1">
    <source>
        <dbReference type="ARBA" id="ARBA00004167"/>
    </source>
</evidence>
<dbReference type="RefSeq" id="WP_160972716.1">
    <property type="nucleotide sequence ID" value="NZ_WWEN01000003.1"/>
</dbReference>
<organism evidence="9 10">
    <name type="scientific">Thalassovita mangrovi</name>
    <dbReference type="NCBI Taxonomy" id="2692236"/>
    <lineage>
        <taxon>Bacteria</taxon>
        <taxon>Pseudomonadati</taxon>
        <taxon>Pseudomonadota</taxon>
        <taxon>Alphaproteobacteria</taxon>
        <taxon>Rhodobacterales</taxon>
        <taxon>Roseobacteraceae</taxon>
        <taxon>Thalassovita</taxon>
    </lineage>
</organism>
<dbReference type="AlphaFoldDB" id="A0A6L8LKH9"/>
<dbReference type="GO" id="GO:0008373">
    <property type="term" value="F:sialyltransferase activity"/>
    <property type="evidence" value="ECO:0007669"/>
    <property type="project" value="InterPro"/>
</dbReference>
<keyword evidence="8" id="KW-0325">Glycoprotein</keyword>
<accession>A0A6L8LKH9</accession>
<evidence type="ECO:0000313" key="9">
    <source>
        <dbReference type="EMBL" id="MYM55000.1"/>
    </source>
</evidence>
<reference evidence="9 10" key="1">
    <citation type="submission" date="2020-01" db="EMBL/GenBank/DDBJ databases">
        <authorList>
            <person name="Chen S."/>
        </authorList>
    </citation>
    <scope>NUCLEOTIDE SEQUENCE [LARGE SCALE GENOMIC DNA]</scope>
    <source>
        <strain evidence="9 10">GS-10</strain>
    </source>
</reference>
<proteinExistence type="predicted"/>
<dbReference type="GO" id="GO:0016020">
    <property type="term" value="C:membrane"/>
    <property type="evidence" value="ECO:0007669"/>
    <property type="project" value="UniProtKB-SubCell"/>
</dbReference>
<keyword evidence="6" id="KW-1133">Transmembrane helix</keyword>
<evidence type="ECO:0000256" key="7">
    <source>
        <dbReference type="ARBA" id="ARBA00023136"/>
    </source>
</evidence>
<dbReference type="GO" id="GO:0012505">
    <property type="term" value="C:endomembrane system"/>
    <property type="evidence" value="ECO:0007669"/>
    <property type="project" value="UniProtKB-SubCell"/>
</dbReference>
<dbReference type="Proteomes" id="UP000479043">
    <property type="component" value="Unassembled WGS sequence"/>
</dbReference>
<evidence type="ECO:0000256" key="6">
    <source>
        <dbReference type="ARBA" id="ARBA00022989"/>
    </source>
</evidence>
<name>A0A6L8LKH9_9RHOB</name>
<dbReference type="InterPro" id="IPR001675">
    <property type="entry name" value="Glyco_trans_29"/>
</dbReference>
<evidence type="ECO:0000256" key="5">
    <source>
        <dbReference type="ARBA" id="ARBA00022692"/>
    </source>
</evidence>
<keyword evidence="3" id="KW-0328">Glycosyltransferase</keyword>
<keyword evidence="10" id="KW-1185">Reference proteome</keyword>
<dbReference type="EMBL" id="WWEN01000003">
    <property type="protein sequence ID" value="MYM55000.1"/>
    <property type="molecule type" value="Genomic_DNA"/>
</dbReference>
<dbReference type="Gene3D" id="3.90.1480.20">
    <property type="entry name" value="Glycosyl transferase family 29"/>
    <property type="match status" value="1"/>
</dbReference>
<dbReference type="InterPro" id="IPR038578">
    <property type="entry name" value="GT29-like_sf"/>
</dbReference>
<evidence type="ECO:0008006" key="11">
    <source>
        <dbReference type="Google" id="ProtNLM"/>
    </source>
</evidence>
<comment type="subcellular location">
    <subcellularLocation>
        <location evidence="2">Endomembrane system</location>
    </subcellularLocation>
    <subcellularLocation>
        <location evidence="1">Membrane</location>
        <topology evidence="1">Single-pass membrane protein</topology>
    </subcellularLocation>
</comment>
<keyword evidence="7" id="KW-0472">Membrane</keyword>
<protein>
    <recommendedName>
        <fullName evidence="11">Glycosyltransferase family 29 (Sialyltransferase)</fullName>
    </recommendedName>
</protein>
<comment type="caution">
    <text evidence="9">The sequence shown here is derived from an EMBL/GenBank/DDBJ whole genome shotgun (WGS) entry which is preliminary data.</text>
</comment>
<evidence type="ECO:0000256" key="2">
    <source>
        <dbReference type="ARBA" id="ARBA00004308"/>
    </source>
</evidence>
<dbReference type="Pfam" id="PF00777">
    <property type="entry name" value="Glyco_transf_29"/>
    <property type="match status" value="1"/>
</dbReference>
<sequence>MSQTPPRPMIPFWDRIRFLLAKRAGDEAALAAFATPFAALADEVRGKSVALVGNARALADTQQGAQIDAADIVVRLNTAPGRTDASHGARTDWIFTSVRLPQEVLDDLTPARVFWASSKRKRLDYALARRPGFVLTPSALSQDLMGKLGSRPSTGMIATAALCALPFAQIRLHGFDFFSSLSLSGRRAAKDVPHDFDAERDLILQMAQDDPRLQVIKPRD</sequence>
<evidence type="ECO:0000313" key="10">
    <source>
        <dbReference type="Proteomes" id="UP000479043"/>
    </source>
</evidence>
<evidence type="ECO:0000256" key="8">
    <source>
        <dbReference type="ARBA" id="ARBA00023180"/>
    </source>
</evidence>
<gene>
    <name evidence="9" type="ORF">GR167_06770</name>
</gene>